<reference evidence="1 2" key="1">
    <citation type="journal article" date="2006" name="Int. J. Syst. Evol. Microbiol.">
        <title>Haloterrigena longa sp. nov. and Haloterrigena limicola sp. nov., extremely halophilic archaea isolated from a salt lake.</title>
        <authorList>
            <person name="Cui H.L."/>
            <person name="Tohty D."/>
            <person name="Zhou P.J."/>
            <person name="Liu S.J."/>
        </authorList>
    </citation>
    <scope>NUCLEOTIDE SEQUENCE [LARGE SCALE GENOMIC DNA]</scope>
    <source>
        <strain evidence="1 2">ABH32</strain>
    </source>
</reference>
<dbReference type="KEGG" id="hlo:J0X27_01935"/>
<dbReference type="GeneID" id="63182465"/>
<protein>
    <recommendedName>
        <fullName evidence="3">Sulfatase</fullName>
    </recommendedName>
</protein>
<dbReference type="RefSeq" id="WP_207270805.1">
    <property type="nucleotide sequence ID" value="NZ_CP071463.1"/>
</dbReference>
<dbReference type="EMBL" id="CP071463">
    <property type="protein sequence ID" value="QSW85628.1"/>
    <property type="molecule type" value="Genomic_DNA"/>
</dbReference>
<accession>A0A8A2UCM2</accession>
<organism evidence="1 2">
    <name type="scientific">Natrinema longum</name>
    <dbReference type="NCBI Taxonomy" id="370324"/>
    <lineage>
        <taxon>Archaea</taxon>
        <taxon>Methanobacteriati</taxon>
        <taxon>Methanobacteriota</taxon>
        <taxon>Stenosarchaea group</taxon>
        <taxon>Halobacteria</taxon>
        <taxon>Halobacteriales</taxon>
        <taxon>Natrialbaceae</taxon>
        <taxon>Natrinema</taxon>
    </lineage>
</organism>
<dbReference type="InterPro" id="IPR017850">
    <property type="entry name" value="Alkaline_phosphatase_core_sf"/>
</dbReference>
<sequence length="307" mass="35403">MTPSISPKSIVTDARKAIKNPERVRRRIRQTLARSVTSRDYTPVESYYERDWDTLVILDACRFDTFRDTHQFDGTLERIQSNASHTSEFLEKNFSDDQFDIAYVSASPQLVGYEDTFAHVEHVWSDQWNDELDTVTPDTVTHSALEIAEEYPQKRLIVHYMQPHYPFIGETGRDLGPQASFTGGLRPREGLTIWERMSAGEIDSKTARKAYRENLKIVLPHVQELTESIDGKTVVTSDHGNLFGKRISRLPLTIYGHPPRFTDRELTSVPWLELPYEDRRTITTADEAKQIDIPEQTTDRLEALGYR</sequence>
<dbReference type="SUPFAM" id="SSF53649">
    <property type="entry name" value="Alkaline phosphatase-like"/>
    <property type="match status" value="1"/>
</dbReference>
<dbReference type="OrthoDB" id="100846at2157"/>
<keyword evidence="2" id="KW-1185">Reference proteome</keyword>
<dbReference type="AlphaFoldDB" id="A0A8A2UCM2"/>
<proteinExistence type="predicted"/>
<dbReference type="Gene3D" id="3.40.720.10">
    <property type="entry name" value="Alkaline Phosphatase, subunit A"/>
    <property type="match status" value="1"/>
</dbReference>
<evidence type="ECO:0000313" key="1">
    <source>
        <dbReference type="EMBL" id="QSW85628.1"/>
    </source>
</evidence>
<evidence type="ECO:0000313" key="2">
    <source>
        <dbReference type="Proteomes" id="UP000663191"/>
    </source>
</evidence>
<name>A0A8A2UCM2_9EURY</name>
<dbReference type="Proteomes" id="UP000663191">
    <property type="component" value="Chromosome"/>
</dbReference>
<evidence type="ECO:0008006" key="3">
    <source>
        <dbReference type="Google" id="ProtNLM"/>
    </source>
</evidence>
<gene>
    <name evidence="1" type="ORF">J0X27_01935</name>
</gene>